<keyword evidence="1" id="KW-1133">Transmembrane helix</keyword>
<evidence type="ECO:0008006" key="4">
    <source>
        <dbReference type="Google" id="ProtNLM"/>
    </source>
</evidence>
<keyword evidence="3" id="KW-1185">Reference proteome</keyword>
<sequence length="234" mass="27138">MDFMGLLRSVEDILFEIVSWLYFYPRTFLLSLFRPQRMMAYADDELDDRPKARYESTINPPVFLMITIAMASTVSEFILGPEAVAQAIKDSPEFLRDWKNELMFTAFIFSIYPLLLSIDLLRHRKIAIDRTSLRPPFYSQCFVAAPFGLANHIAIAFMSDTTFEYPIMGKYYDGIYIGFPIFLVTLIWYTVQQARWFRLELGTSLLKSCWIAAFAVFKGFFVTFSIMMLIQGTG</sequence>
<gene>
    <name evidence="2" type="ORF">FG486_13895</name>
</gene>
<protein>
    <recommendedName>
        <fullName evidence="4">Permease</fullName>
    </recommendedName>
</protein>
<accession>A0A7V8RFC6</accession>
<dbReference type="Proteomes" id="UP000589292">
    <property type="component" value="Unassembled WGS sequence"/>
</dbReference>
<organism evidence="2 3">
    <name type="scientific">Sphingomonas ursincola</name>
    <dbReference type="NCBI Taxonomy" id="56361"/>
    <lineage>
        <taxon>Bacteria</taxon>
        <taxon>Pseudomonadati</taxon>
        <taxon>Pseudomonadota</taxon>
        <taxon>Alphaproteobacteria</taxon>
        <taxon>Sphingomonadales</taxon>
        <taxon>Sphingomonadaceae</taxon>
        <taxon>Sphingomonas</taxon>
    </lineage>
</organism>
<evidence type="ECO:0000313" key="3">
    <source>
        <dbReference type="Proteomes" id="UP000589292"/>
    </source>
</evidence>
<comment type="caution">
    <text evidence="2">The sequence shown here is derived from an EMBL/GenBank/DDBJ whole genome shotgun (WGS) entry which is preliminary data.</text>
</comment>
<dbReference type="EMBL" id="VDES01000003">
    <property type="protein sequence ID" value="MBA1375436.1"/>
    <property type="molecule type" value="Genomic_DNA"/>
</dbReference>
<feature type="transmembrane region" description="Helical" evidence="1">
    <location>
        <begin position="13"/>
        <end position="33"/>
    </location>
</feature>
<keyword evidence="1" id="KW-0812">Transmembrane</keyword>
<feature type="transmembrane region" description="Helical" evidence="1">
    <location>
        <begin position="171"/>
        <end position="189"/>
    </location>
</feature>
<evidence type="ECO:0000256" key="1">
    <source>
        <dbReference type="SAM" id="Phobius"/>
    </source>
</evidence>
<dbReference type="AlphaFoldDB" id="A0A7V8RFC6"/>
<keyword evidence="1" id="KW-0472">Membrane</keyword>
<evidence type="ECO:0000313" key="2">
    <source>
        <dbReference type="EMBL" id="MBA1375436.1"/>
    </source>
</evidence>
<feature type="transmembrane region" description="Helical" evidence="1">
    <location>
        <begin position="210"/>
        <end position="230"/>
    </location>
</feature>
<feature type="transmembrane region" description="Helical" evidence="1">
    <location>
        <begin position="102"/>
        <end position="121"/>
    </location>
</feature>
<feature type="transmembrane region" description="Helical" evidence="1">
    <location>
        <begin position="62"/>
        <end position="82"/>
    </location>
</feature>
<proteinExistence type="predicted"/>
<dbReference type="RefSeq" id="WP_066282149.1">
    <property type="nucleotide sequence ID" value="NZ_VDES01000003.1"/>
</dbReference>
<name>A0A7V8RFC6_9SPHN</name>
<feature type="transmembrane region" description="Helical" evidence="1">
    <location>
        <begin position="141"/>
        <end position="159"/>
    </location>
</feature>
<reference evidence="2 3" key="1">
    <citation type="journal article" date="1994" name="Int. J. Syst. Bacteriol.">
        <title>Phylogenetic positions of novel aerobic, bacteriochlorophyll a-containing bacteria and description of Roseococcus thiosulfatophilus gen. nov., sp. nov., Erythromicrobium ramosum gen. nov., sp. nov., and Erythrobacter litoralis sp. nov.</title>
        <authorList>
            <person name="Yurkov V."/>
            <person name="Stackebrandt E."/>
            <person name="Holmes A."/>
            <person name="Fuerst J.A."/>
            <person name="Hugenholtz P."/>
            <person name="Golecki J."/>
            <person name="Gad'on N."/>
            <person name="Gorlenko V.M."/>
            <person name="Kompantseva E.I."/>
            <person name="Drews G."/>
        </authorList>
    </citation>
    <scope>NUCLEOTIDE SEQUENCE [LARGE SCALE GENOMIC DNA]</scope>
    <source>
        <strain evidence="2 3">KR-99</strain>
    </source>
</reference>